<keyword evidence="3" id="KW-1185">Reference proteome</keyword>
<dbReference type="EMBL" id="JYDP01000051">
    <property type="protein sequence ID" value="KRZ11305.1"/>
    <property type="molecule type" value="Genomic_DNA"/>
</dbReference>
<feature type="region of interest" description="Disordered" evidence="1">
    <location>
        <begin position="100"/>
        <end position="119"/>
    </location>
</feature>
<organism evidence="2 3">
    <name type="scientific">Trichinella zimbabwensis</name>
    <dbReference type="NCBI Taxonomy" id="268475"/>
    <lineage>
        <taxon>Eukaryota</taxon>
        <taxon>Metazoa</taxon>
        <taxon>Ecdysozoa</taxon>
        <taxon>Nematoda</taxon>
        <taxon>Enoplea</taxon>
        <taxon>Dorylaimia</taxon>
        <taxon>Trichinellida</taxon>
        <taxon>Trichinellidae</taxon>
        <taxon>Trichinella</taxon>
    </lineage>
</organism>
<gene>
    <name evidence="2" type="ORF">T11_7961</name>
</gene>
<sequence>MRMHAVSVTPCLRVGKIQLYYEYPNLSKLFHVLSKPLNVFLGVAFYECFVNSIKVGPQVARDDPPGARTDAMVHHTRWPELIHVNLLQQIVDRRKMEQSFLRENDSGPDKKRAQLLRGKRHRVGQKGAELLWGNSTKQEKDGAEFFGGKRLRTG</sequence>
<proteinExistence type="predicted"/>
<accession>A0A0V1HLC1</accession>
<evidence type="ECO:0000313" key="3">
    <source>
        <dbReference type="Proteomes" id="UP000055024"/>
    </source>
</evidence>
<name>A0A0V1HLC1_9BILA</name>
<dbReference type="Proteomes" id="UP000055024">
    <property type="component" value="Unassembled WGS sequence"/>
</dbReference>
<feature type="compositionally biased region" description="Basic and acidic residues" evidence="1">
    <location>
        <begin position="100"/>
        <end position="112"/>
    </location>
</feature>
<dbReference type="AlphaFoldDB" id="A0A0V1HLC1"/>
<evidence type="ECO:0000313" key="2">
    <source>
        <dbReference type="EMBL" id="KRZ11305.1"/>
    </source>
</evidence>
<dbReference type="OrthoDB" id="6021021at2759"/>
<protein>
    <submittedName>
        <fullName evidence="2">Uncharacterized protein</fullName>
    </submittedName>
</protein>
<comment type="caution">
    <text evidence="2">The sequence shown here is derived from an EMBL/GenBank/DDBJ whole genome shotgun (WGS) entry which is preliminary data.</text>
</comment>
<reference evidence="2 3" key="1">
    <citation type="submission" date="2015-01" db="EMBL/GenBank/DDBJ databases">
        <title>Evolution of Trichinella species and genotypes.</title>
        <authorList>
            <person name="Korhonen P.K."/>
            <person name="Edoardo P."/>
            <person name="Giuseppe L.R."/>
            <person name="Gasser R.B."/>
        </authorList>
    </citation>
    <scope>NUCLEOTIDE SEQUENCE [LARGE SCALE GENOMIC DNA]</scope>
    <source>
        <strain evidence="2">ISS1029</strain>
    </source>
</reference>
<evidence type="ECO:0000256" key="1">
    <source>
        <dbReference type="SAM" id="MobiDB-lite"/>
    </source>
</evidence>